<feature type="transmembrane region" description="Helical" evidence="1">
    <location>
        <begin position="30"/>
        <end position="51"/>
    </location>
</feature>
<evidence type="ECO:0000313" key="2">
    <source>
        <dbReference type="EMBL" id="JAP15295.1"/>
    </source>
</evidence>
<name>A0A0V0H4L8_SOLCH</name>
<keyword evidence="1" id="KW-1133">Transmembrane helix</keyword>
<proteinExistence type="predicted"/>
<keyword evidence="1" id="KW-0812">Transmembrane</keyword>
<evidence type="ECO:0000256" key="1">
    <source>
        <dbReference type="SAM" id="Phobius"/>
    </source>
</evidence>
<sequence length="66" mass="7713">MYWLGKCGKNGHTLLLYNVIHTSRLKKKDFHTVFVIILASIESEIFVVPLLEQYILNNLLERVLNI</sequence>
<dbReference type="AlphaFoldDB" id="A0A0V0H4L8"/>
<reference evidence="2" key="1">
    <citation type="submission" date="2015-12" db="EMBL/GenBank/DDBJ databases">
        <title>Gene expression during late stages of embryo sac development: a critical building block for successful pollen-pistil interactions.</title>
        <authorList>
            <person name="Liu Y."/>
            <person name="Joly V."/>
            <person name="Sabar M."/>
            <person name="Matton D.P."/>
        </authorList>
    </citation>
    <scope>NUCLEOTIDE SEQUENCE</scope>
</reference>
<dbReference type="EMBL" id="GEDG01025372">
    <property type="protein sequence ID" value="JAP15295.1"/>
    <property type="molecule type" value="Transcribed_RNA"/>
</dbReference>
<protein>
    <submittedName>
        <fullName evidence="2">Putative ovule protein</fullName>
    </submittedName>
</protein>
<accession>A0A0V0H4L8</accession>
<keyword evidence="1" id="KW-0472">Membrane</keyword>
<organism evidence="2">
    <name type="scientific">Solanum chacoense</name>
    <name type="common">Chaco potato</name>
    <dbReference type="NCBI Taxonomy" id="4108"/>
    <lineage>
        <taxon>Eukaryota</taxon>
        <taxon>Viridiplantae</taxon>
        <taxon>Streptophyta</taxon>
        <taxon>Embryophyta</taxon>
        <taxon>Tracheophyta</taxon>
        <taxon>Spermatophyta</taxon>
        <taxon>Magnoliopsida</taxon>
        <taxon>eudicotyledons</taxon>
        <taxon>Gunneridae</taxon>
        <taxon>Pentapetalae</taxon>
        <taxon>asterids</taxon>
        <taxon>lamiids</taxon>
        <taxon>Solanales</taxon>
        <taxon>Solanaceae</taxon>
        <taxon>Solanoideae</taxon>
        <taxon>Solaneae</taxon>
        <taxon>Solanum</taxon>
    </lineage>
</organism>